<dbReference type="PANTHER" id="PTHR19297">
    <property type="entry name" value="GLYCOSYLTRANSFERASE 14 FAMILY MEMBER"/>
    <property type="match status" value="1"/>
</dbReference>
<evidence type="ECO:0000256" key="5">
    <source>
        <dbReference type="ARBA" id="ARBA00022692"/>
    </source>
</evidence>
<dbReference type="EMBL" id="JAVFWL010000001">
    <property type="protein sequence ID" value="KAK6726228.1"/>
    <property type="molecule type" value="Genomic_DNA"/>
</dbReference>
<evidence type="ECO:0000256" key="2">
    <source>
        <dbReference type="ARBA" id="ARBA00004922"/>
    </source>
</evidence>
<dbReference type="Pfam" id="PF02485">
    <property type="entry name" value="Branch"/>
    <property type="match status" value="1"/>
</dbReference>
<name>A0ABR1BMA2_NECAM</name>
<comment type="similarity">
    <text evidence="10">Belongs to the glycosyltransferase 14 family.</text>
</comment>
<keyword evidence="8 11" id="KW-0472">Membrane</keyword>
<gene>
    <name evidence="12" type="primary">Necator_chrI.g630</name>
    <name evidence="12" type="ORF">RB195_004508</name>
</gene>
<comment type="subcellular location">
    <subcellularLocation>
        <location evidence="1">Membrane</location>
        <topology evidence="1">Single-pass type II membrane protein</topology>
    </subcellularLocation>
</comment>
<evidence type="ECO:0000313" key="13">
    <source>
        <dbReference type="Proteomes" id="UP001303046"/>
    </source>
</evidence>
<protein>
    <submittedName>
        <fullName evidence="12">Uncharacterized protein</fullName>
    </submittedName>
</protein>
<comment type="caution">
    <text evidence="12">The sequence shown here is derived from an EMBL/GenBank/DDBJ whole genome shotgun (WGS) entry which is preliminary data.</text>
</comment>
<keyword evidence="6" id="KW-0735">Signal-anchor</keyword>
<keyword evidence="3" id="KW-0328">Glycosyltransferase</keyword>
<dbReference type="PANTHER" id="PTHR19297:SF185">
    <property type="entry name" value="BETA-1,3-GALACTOSYL-O-GLYCOSYL-GLYCOPROTEIN BETA-1,6-N-ACETYLGLUCOSAMINYLTRANSFERASE 3"/>
    <property type="match status" value="1"/>
</dbReference>
<evidence type="ECO:0000256" key="8">
    <source>
        <dbReference type="ARBA" id="ARBA00023136"/>
    </source>
</evidence>
<evidence type="ECO:0000256" key="7">
    <source>
        <dbReference type="ARBA" id="ARBA00022989"/>
    </source>
</evidence>
<proteinExistence type="inferred from homology"/>
<keyword evidence="7 11" id="KW-1133">Transmembrane helix</keyword>
<evidence type="ECO:0000256" key="1">
    <source>
        <dbReference type="ARBA" id="ARBA00004606"/>
    </source>
</evidence>
<evidence type="ECO:0000256" key="10">
    <source>
        <dbReference type="ARBA" id="ARBA00038150"/>
    </source>
</evidence>
<organism evidence="12 13">
    <name type="scientific">Necator americanus</name>
    <name type="common">Human hookworm</name>
    <dbReference type="NCBI Taxonomy" id="51031"/>
    <lineage>
        <taxon>Eukaryota</taxon>
        <taxon>Metazoa</taxon>
        <taxon>Ecdysozoa</taxon>
        <taxon>Nematoda</taxon>
        <taxon>Chromadorea</taxon>
        <taxon>Rhabditida</taxon>
        <taxon>Rhabditina</taxon>
        <taxon>Rhabditomorpha</taxon>
        <taxon>Strongyloidea</taxon>
        <taxon>Ancylostomatidae</taxon>
        <taxon>Bunostominae</taxon>
        <taxon>Necator</taxon>
    </lineage>
</organism>
<dbReference type="InterPro" id="IPR003406">
    <property type="entry name" value="Glyco_trans_14"/>
</dbReference>
<evidence type="ECO:0000313" key="12">
    <source>
        <dbReference type="EMBL" id="KAK6726228.1"/>
    </source>
</evidence>
<sequence length="406" mass="46345">MIPYHIIMIALMALSTFYFIFMLGNKYSSWNYIAQTSFPIGLQTYKDLLDGIEVNCKGILRDDENATLQAKNWTFDTYPIEERLFFAQDRIWYNNKWTTTMQALAKVEKVGESYAQGGHTSAKMRAITKCRAIDDLFGFNTKTTSQEELDFPLAYGAVVYTNLVQQLSGVDVPLKTNLEMVKILKALNNTVNAEISKFQKDRLTEKKIEDSPLPLFKSSLSAIVPRKAIDRIIKTKKGHELLHFLNGTEIPDESFWTTITGNAQNFTVPGGANAAQWMKFRDEYRKNHEEVVVEYEKSAVKEALMNYYLARHQIWDSPCGGEFVQGSCVYGVSDVSNVLKQPHLIAHKMYLHFQPAAFFCVLKELRNRERKPIALNLTQYAKLPQVELSAGVPHENITHPLWMFGG</sequence>
<feature type="transmembrane region" description="Helical" evidence="11">
    <location>
        <begin position="6"/>
        <end position="24"/>
    </location>
</feature>
<keyword evidence="13" id="KW-1185">Reference proteome</keyword>
<evidence type="ECO:0000256" key="4">
    <source>
        <dbReference type="ARBA" id="ARBA00022679"/>
    </source>
</evidence>
<accession>A0ABR1BMA2</accession>
<keyword evidence="5 11" id="KW-0812">Transmembrane</keyword>
<reference evidence="12 13" key="1">
    <citation type="submission" date="2023-08" db="EMBL/GenBank/DDBJ databases">
        <title>A Necator americanus chromosomal reference genome.</title>
        <authorList>
            <person name="Ilik V."/>
            <person name="Petrzelkova K.J."/>
            <person name="Pardy F."/>
            <person name="Fuh T."/>
            <person name="Niatou-Singa F.S."/>
            <person name="Gouil Q."/>
            <person name="Baker L."/>
            <person name="Ritchie M.E."/>
            <person name="Jex A.R."/>
            <person name="Gazzola D."/>
            <person name="Li H."/>
            <person name="Toshio Fujiwara R."/>
            <person name="Zhan B."/>
            <person name="Aroian R.V."/>
            <person name="Pafco B."/>
            <person name="Schwarz E.M."/>
        </authorList>
    </citation>
    <scope>NUCLEOTIDE SEQUENCE [LARGE SCALE GENOMIC DNA]</scope>
    <source>
        <strain evidence="12 13">Aroian</strain>
        <tissue evidence="12">Whole animal</tissue>
    </source>
</reference>
<dbReference type="Proteomes" id="UP001303046">
    <property type="component" value="Unassembled WGS sequence"/>
</dbReference>
<evidence type="ECO:0000256" key="9">
    <source>
        <dbReference type="ARBA" id="ARBA00023180"/>
    </source>
</evidence>
<keyword evidence="9" id="KW-0325">Glycoprotein</keyword>
<evidence type="ECO:0000256" key="6">
    <source>
        <dbReference type="ARBA" id="ARBA00022968"/>
    </source>
</evidence>
<keyword evidence="4" id="KW-0808">Transferase</keyword>
<evidence type="ECO:0000256" key="11">
    <source>
        <dbReference type="SAM" id="Phobius"/>
    </source>
</evidence>
<comment type="pathway">
    <text evidence="2">Protein modification; protein glycosylation.</text>
</comment>
<evidence type="ECO:0000256" key="3">
    <source>
        <dbReference type="ARBA" id="ARBA00022676"/>
    </source>
</evidence>